<dbReference type="EMBL" id="JACEIK010001624">
    <property type="protein sequence ID" value="MCD7470882.1"/>
    <property type="molecule type" value="Genomic_DNA"/>
</dbReference>
<proteinExistence type="predicted"/>
<reference evidence="1 2" key="1">
    <citation type="journal article" date="2021" name="BMC Genomics">
        <title>Datura genome reveals duplications of psychoactive alkaloid biosynthetic genes and high mutation rate following tissue culture.</title>
        <authorList>
            <person name="Rajewski A."/>
            <person name="Carter-House D."/>
            <person name="Stajich J."/>
            <person name="Litt A."/>
        </authorList>
    </citation>
    <scope>NUCLEOTIDE SEQUENCE [LARGE SCALE GENOMIC DNA]</scope>
    <source>
        <strain evidence="1">AR-01</strain>
    </source>
</reference>
<evidence type="ECO:0000313" key="1">
    <source>
        <dbReference type="EMBL" id="MCD7470882.1"/>
    </source>
</evidence>
<evidence type="ECO:0000313" key="2">
    <source>
        <dbReference type="Proteomes" id="UP000823775"/>
    </source>
</evidence>
<gene>
    <name evidence="1" type="ORF">HAX54_011072</name>
</gene>
<organism evidence="1 2">
    <name type="scientific">Datura stramonium</name>
    <name type="common">Jimsonweed</name>
    <name type="synonym">Common thornapple</name>
    <dbReference type="NCBI Taxonomy" id="4076"/>
    <lineage>
        <taxon>Eukaryota</taxon>
        <taxon>Viridiplantae</taxon>
        <taxon>Streptophyta</taxon>
        <taxon>Embryophyta</taxon>
        <taxon>Tracheophyta</taxon>
        <taxon>Spermatophyta</taxon>
        <taxon>Magnoliopsida</taxon>
        <taxon>eudicotyledons</taxon>
        <taxon>Gunneridae</taxon>
        <taxon>Pentapetalae</taxon>
        <taxon>asterids</taxon>
        <taxon>lamiids</taxon>
        <taxon>Solanales</taxon>
        <taxon>Solanaceae</taxon>
        <taxon>Solanoideae</taxon>
        <taxon>Datureae</taxon>
        <taxon>Datura</taxon>
    </lineage>
</organism>
<keyword evidence="2" id="KW-1185">Reference proteome</keyword>
<protein>
    <submittedName>
        <fullName evidence="1">Uncharacterized protein</fullName>
    </submittedName>
</protein>
<name>A0ABS8TJZ9_DATST</name>
<dbReference type="Proteomes" id="UP000823775">
    <property type="component" value="Unassembled WGS sequence"/>
</dbReference>
<accession>A0ABS8TJZ9</accession>
<comment type="caution">
    <text evidence="1">The sequence shown here is derived from an EMBL/GenBank/DDBJ whole genome shotgun (WGS) entry which is preliminary data.</text>
</comment>
<sequence>MPIRVGGYLVDIVEQGFDKEAEHAIAASSKRNKAKSTWVKQYLCGTKKETCKMEVKHKGTICTENSSVHHKLELPYIGASQVGTGYSL</sequence>